<proteinExistence type="predicted"/>
<dbReference type="InterPro" id="IPR006680">
    <property type="entry name" value="Amidohydro-rel"/>
</dbReference>
<feature type="domain" description="Carbohydrate-binding" evidence="4">
    <location>
        <begin position="391"/>
        <end position="581"/>
    </location>
</feature>
<keyword evidence="6" id="KW-1185">Reference proteome</keyword>
<keyword evidence="1" id="KW-0456">Lyase</keyword>
<dbReference type="Pfam" id="PF04909">
    <property type="entry name" value="Amidohydro_2"/>
    <property type="match status" value="1"/>
</dbReference>
<dbReference type="RefSeq" id="WP_252856121.1">
    <property type="nucleotide sequence ID" value="NZ_JAMXLR010000095.1"/>
</dbReference>
<dbReference type="GO" id="GO:0030246">
    <property type="term" value="F:carbohydrate binding"/>
    <property type="evidence" value="ECO:0007669"/>
    <property type="project" value="InterPro"/>
</dbReference>
<name>A0A9X2FJ98_9BACT</name>
<protein>
    <submittedName>
        <fullName evidence="5">Amidohydrolase family protein</fullName>
    </submittedName>
</protein>
<dbReference type="GO" id="GO:0019748">
    <property type="term" value="P:secondary metabolic process"/>
    <property type="evidence" value="ECO:0007669"/>
    <property type="project" value="TreeGrafter"/>
</dbReference>
<accession>A0A9X2FJ98</accession>
<dbReference type="GO" id="GO:0005737">
    <property type="term" value="C:cytoplasm"/>
    <property type="evidence" value="ECO:0007669"/>
    <property type="project" value="TreeGrafter"/>
</dbReference>
<dbReference type="SUPFAM" id="SSF51556">
    <property type="entry name" value="Metallo-dependent hydrolases"/>
    <property type="match status" value="1"/>
</dbReference>
<dbReference type="GO" id="GO:0004553">
    <property type="term" value="F:hydrolase activity, hydrolyzing O-glycosyl compounds"/>
    <property type="evidence" value="ECO:0007669"/>
    <property type="project" value="InterPro"/>
</dbReference>
<organism evidence="5 6">
    <name type="scientific">Aeoliella straminimaris</name>
    <dbReference type="NCBI Taxonomy" id="2954799"/>
    <lineage>
        <taxon>Bacteria</taxon>
        <taxon>Pseudomonadati</taxon>
        <taxon>Planctomycetota</taxon>
        <taxon>Planctomycetia</taxon>
        <taxon>Pirellulales</taxon>
        <taxon>Lacipirellulaceae</taxon>
        <taxon>Aeoliella</taxon>
    </lineage>
</organism>
<dbReference type="PANTHER" id="PTHR21240:SF28">
    <property type="entry name" value="ISO-OROTATE DECARBOXYLASE (EUROFUNG)"/>
    <property type="match status" value="1"/>
</dbReference>
<evidence type="ECO:0000313" key="5">
    <source>
        <dbReference type="EMBL" id="MCO6048006.1"/>
    </source>
</evidence>
<dbReference type="Gene3D" id="3.20.20.140">
    <property type="entry name" value="Metal-dependent hydrolases"/>
    <property type="match status" value="1"/>
</dbReference>
<dbReference type="GO" id="GO:0016831">
    <property type="term" value="F:carboxy-lyase activity"/>
    <property type="evidence" value="ECO:0007669"/>
    <property type="project" value="InterPro"/>
</dbReference>
<evidence type="ECO:0000259" key="4">
    <source>
        <dbReference type="Pfam" id="PF06452"/>
    </source>
</evidence>
<keyword evidence="2" id="KW-0732">Signal</keyword>
<feature type="signal peptide" evidence="2">
    <location>
        <begin position="1"/>
        <end position="19"/>
    </location>
</feature>
<evidence type="ECO:0000313" key="6">
    <source>
        <dbReference type="Proteomes" id="UP001155241"/>
    </source>
</evidence>
<dbReference type="Proteomes" id="UP001155241">
    <property type="component" value="Unassembled WGS sequence"/>
</dbReference>
<dbReference type="Gene3D" id="2.60.40.1190">
    <property type="match status" value="1"/>
</dbReference>
<dbReference type="GO" id="GO:0016052">
    <property type="term" value="P:carbohydrate catabolic process"/>
    <property type="evidence" value="ECO:0007669"/>
    <property type="project" value="InterPro"/>
</dbReference>
<dbReference type="PANTHER" id="PTHR21240">
    <property type="entry name" value="2-AMINO-3-CARBOXYLMUCONATE-6-SEMIALDEHYDE DECARBOXYLASE"/>
    <property type="match status" value="1"/>
</dbReference>
<evidence type="ECO:0000256" key="2">
    <source>
        <dbReference type="SAM" id="SignalP"/>
    </source>
</evidence>
<dbReference type="InterPro" id="IPR032465">
    <property type="entry name" value="ACMSD"/>
</dbReference>
<sequence>MRTLLAVLPLLCLMPVAAADETDPRADAMNADVWRKEQRIIDMHMHIESKPERFERAIGIMNAAGIGLGVELGSGTVIAPKGQLSGIERNMQINQQVCPGRFINYMILDYSGFEKDDWSERAVAQIEKGHRLGVAGLKEFKRLGLTVRDANGRLIPVDDPKLDPVWKRCGELGMAISIHVGDPKAFWEPYNETNERWEELKDHPGWWFGDPEKYPPREEVLEQFLHVIEKHPETTFVGVHFANNPEDIDWVDRNFDKYPNMMGDLAARIPEIGRHDPEKLRALFVKHQDRLLFGTDFQVWNRMVLGSAGDDERPTDYDALVFYRKCYRFMETDDRDWKHMTPIQGNWTIDSIDLPPEVQRKVYFDNARKLLAEHYPAPTLKAVRAREDFELDGKLDEAAWAKAPIARVEYSLQESDPRPELSTTARAAWTDRYLYLAFEAPYTELTMAQDPGSEERLGLWNDDVVELFLGTDMQNINSYDEFEWAPNGEQLDVRLNLPEKDFPWSSGMESQVAIDKENKIYRVEARIPMSAITDQIPSAGTRWRAALYRNDAANQVFLAWRPTLSATAHVPERFGWLELVESPESE</sequence>
<gene>
    <name evidence="5" type="ORF">NG895_29235</name>
</gene>
<dbReference type="Pfam" id="PF06452">
    <property type="entry name" value="CBM9_1"/>
    <property type="match status" value="1"/>
</dbReference>
<dbReference type="InterPro" id="IPR032466">
    <property type="entry name" value="Metal_Hydrolase"/>
</dbReference>
<dbReference type="SUPFAM" id="SSF49344">
    <property type="entry name" value="CBD9-like"/>
    <property type="match status" value="1"/>
</dbReference>
<evidence type="ECO:0000256" key="1">
    <source>
        <dbReference type="ARBA" id="ARBA00023239"/>
    </source>
</evidence>
<feature type="chain" id="PRO_5040955130" evidence="2">
    <location>
        <begin position="20"/>
        <end position="586"/>
    </location>
</feature>
<evidence type="ECO:0000259" key="3">
    <source>
        <dbReference type="Pfam" id="PF04909"/>
    </source>
</evidence>
<dbReference type="InterPro" id="IPR010502">
    <property type="entry name" value="Carb-bd_dom_fam9"/>
</dbReference>
<reference evidence="5" key="1">
    <citation type="submission" date="2022-06" db="EMBL/GenBank/DDBJ databases">
        <title>Aeoliella straminimaris, a novel planctomycete from sediments.</title>
        <authorList>
            <person name="Vitorino I.R."/>
            <person name="Lage O.M."/>
        </authorList>
    </citation>
    <scope>NUCLEOTIDE SEQUENCE</scope>
    <source>
        <strain evidence="5">ICT_H6.2</strain>
    </source>
</reference>
<feature type="domain" description="Amidohydrolase-related" evidence="3">
    <location>
        <begin position="117"/>
        <end position="371"/>
    </location>
</feature>
<dbReference type="EMBL" id="JAMXLR010000095">
    <property type="protein sequence ID" value="MCO6048006.1"/>
    <property type="molecule type" value="Genomic_DNA"/>
</dbReference>
<dbReference type="AlphaFoldDB" id="A0A9X2FJ98"/>
<dbReference type="CDD" id="cd09620">
    <property type="entry name" value="CBM9_like_3"/>
    <property type="match status" value="1"/>
</dbReference>
<comment type="caution">
    <text evidence="5">The sequence shown here is derived from an EMBL/GenBank/DDBJ whole genome shotgun (WGS) entry which is preliminary data.</text>
</comment>